<dbReference type="STRING" id="1227077.SAMN04515668_4590"/>
<dbReference type="Proteomes" id="UP000199029">
    <property type="component" value="Unassembled WGS sequence"/>
</dbReference>
<evidence type="ECO:0000313" key="3">
    <source>
        <dbReference type="EMBL" id="SFQ80891.1"/>
    </source>
</evidence>
<dbReference type="EMBL" id="FOXS01000009">
    <property type="protein sequence ID" value="SFQ80891.1"/>
    <property type="molecule type" value="Genomic_DNA"/>
</dbReference>
<accession>A0A1I6BIZ7</accession>
<evidence type="ECO:0000256" key="2">
    <source>
        <dbReference type="SAM" id="SignalP"/>
    </source>
</evidence>
<dbReference type="RefSeq" id="WP_092678631.1">
    <property type="nucleotide sequence ID" value="NZ_FOXS01000009.1"/>
</dbReference>
<name>A0A1I6BIZ7_HYMAR</name>
<sequence length="255" mass="27163">MKKAFLFTLLYMLAGTAALWAQDYKVKLEGKTNKIVLEMRGSRVTLEGYNGNEIVIQGNGYQPPPKQAEGLRVLSGAEDNTRIGLFVTQQDQAVRVVEASRRPTHYVIRLPRQLSVVFKQNELGGGNFKATDLTGDIEVRLQGGRAELLNMSGGVVVSGMGGGVTVRYAAIGKSPSAISTLGGDIDVTMPASSKTTLQLHSMGGEVYTDFEVSVRSKGDDLRKVGGPTNGGTVNGGGTNVSLQTLSGNIFLRKAK</sequence>
<keyword evidence="4" id="KW-1185">Reference proteome</keyword>
<feature type="compositionally biased region" description="Gly residues" evidence="1">
    <location>
        <begin position="227"/>
        <end position="237"/>
    </location>
</feature>
<feature type="chain" id="PRO_5011453751" description="Adhesin" evidence="2">
    <location>
        <begin position="22"/>
        <end position="255"/>
    </location>
</feature>
<gene>
    <name evidence="3" type="ORF">SAMN04515668_4590</name>
</gene>
<evidence type="ECO:0000256" key="1">
    <source>
        <dbReference type="SAM" id="MobiDB-lite"/>
    </source>
</evidence>
<evidence type="ECO:0008006" key="5">
    <source>
        <dbReference type="Google" id="ProtNLM"/>
    </source>
</evidence>
<feature type="signal peptide" evidence="2">
    <location>
        <begin position="1"/>
        <end position="21"/>
    </location>
</feature>
<reference evidence="4" key="1">
    <citation type="submission" date="2016-10" db="EMBL/GenBank/DDBJ databases">
        <authorList>
            <person name="Varghese N."/>
            <person name="Submissions S."/>
        </authorList>
    </citation>
    <scope>NUCLEOTIDE SEQUENCE [LARGE SCALE GENOMIC DNA]</scope>
    <source>
        <strain evidence="4">OR362-8,ATCC BAA-1266,JCM 13504</strain>
    </source>
</reference>
<organism evidence="3 4">
    <name type="scientific">Hymenobacter arizonensis</name>
    <name type="common">Siccationidurans arizonensis</name>
    <dbReference type="NCBI Taxonomy" id="1227077"/>
    <lineage>
        <taxon>Bacteria</taxon>
        <taxon>Pseudomonadati</taxon>
        <taxon>Bacteroidota</taxon>
        <taxon>Cytophagia</taxon>
        <taxon>Cytophagales</taxon>
        <taxon>Hymenobacteraceae</taxon>
        <taxon>Hymenobacter</taxon>
    </lineage>
</organism>
<dbReference type="AlphaFoldDB" id="A0A1I6BIZ7"/>
<proteinExistence type="predicted"/>
<feature type="region of interest" description="Disordered" evidence="1">
    <location>
        <begin position="218"/>
        <end position="237"/>
    </location>
</feature>
<dbReference type="OrthoDB" id="1114934at2"/>
<evidence type="ECO:0000313" key="4">
    <source>
        <dbReference type="Proteomes" id="UP000199029"/>
    </source>
</evidence>
<protein>
    <recommendedName>
        <fullName evidence="5">Adhesin</fullName>
    </recommendedName>
</protein>
<keyword evidence="2" id="KW-0732">Signal</keyword>